<dbReference type="Proteomes" id="UP000005017">
    <property type="component" value="Unassembled WGS sequence"/>
</dbReference>
<proteinExistence type="predicted"/>
<evidence type="ECO:0000313" key="2">
    <source>
        <dbReference type="EMBL" id="EFC05599.1"/>
    </source>
</evidence>
<evidence type="ECO:0000256" key="1">
    <source>
        <dbReference type="SAM" id="MobiDB-lite"/>
    </source>
</evidence>
<gene>
    <name evidence="2" type="ORF">HMPREF9013_1303</name>
</gene>
<protein>
    <submittedName>
        <fullName evidence="2">Uncharacterized protein</fullName>
    </submittedName>
</protein>
<organism evidence="2 3">
    <name type="scientific">Bulleidia extructa W1219</name>
    <dbReference type="NCBI Taxonomy" id="679192"/>
    <lineage>
        <taxon>Bacteria</taxon>
        <taxon>Bacillati</taxon>
        <taxon>Bacillota</taxon>
        <taxon>Erysipelotrichia</taxon>
        <taxon>Erysipelotrichales</taxon>
        <taxon>Erysipelotrichaceae</taxon>
        <taxon>Bulleidia</taxon>
    </lineage>
</organism>
<dbReference type="RefSeq" id="WP_006627300.1">
    <property type="nucleotide sequence ID" value="NZ_ADFR01000009.1"/>
</dbReference>
<feature type="region of interest" description="Disordered" evidence="1">
    <location>
        <begin position="46"/>
        <end position="66"/>
    </location>
</feature>
<dbReference type="AlphaFoldDB" id="D2MPI7"/>
<feature type="compositionally biased region" description="Polar residues" evidence="1">
    <location>
        <begin position="47"/>
        <end position="58"/>
    </location>
</feature>
<accession>D2MPI7</accession>
<reference evidence="3" key="1">
    <citation type="submission" date="2009-12" db="EMBL/GenBank/DDBJ databases">
        <title>Sequence of Clostridiales genomosp. BVAB3 str. UPII9-5.</title>
        <authorList>
            <person name="Madupu R."/>
            <person name="Durkin A.S."/>
            <person name="Torralba M."/>
            <person name="Methe B."/>
            <person name="Sutton G.G."/>
            <person name="Strausberg R.L."/>
            <person name="Nelson K.E."/>
        </authorList>
    </citation>
    <scope>NUCLEOTIDE SEQUENCE [LARGE SCALE GENOMIC DNA]</scope>
    <source>
        <strain evidence="3">W1219</strain>
    </source>
</reference>
<dbReference type="EMBL" id="ADFR01000009">
    <property type="protein sequence ID" value="EFC05599.1"/>
    <property type="molecule type" value="Genomic_DNA"/>
</dbReference>
<comment type="caution">
    <text evidence="2">The sequence shown here is derived from an EMBL/GenBank/DDBJ whole genome shotgun (WGS) entry which is preliminary data.</text>
</comment>
<name>D2MPI7_9FIRM</name>
<sequence>MKVECIQSYFDRLLDETIEAGKEIECDEERANTLIAFGVANKLEESSPATNETNTEVKATTGGWFR</sequence>
<keyword evidence="3" id="KW-1185">Reference proteome</keyword>
<evidence type="ECO:0000313" key="3">
    <source>
        <dbReference type="Proteomes" id="UP000005017"/>
    </source>
</evidence>
<dbReference type="STRING" id="679192.HMPREF9013_1303"/>